<reference evidence="3 6" key="1">
    <citation type="submission" date="2016-07" db="EMBL/GenBank/DDBJ databases">
        <title>Characterization of isolates of Eisenbergiella tayi derived from blood cultures, using whole genome sequencing.</title>
        <authorList>
            <person name="Burdz T."/>
            <person name="Wiebe D."/>
            <person name="Huynh C."/>
            <person name="Bernard K."/>
        </authorList>
    </citation>
    <scope>NUCLEOTIDE SEQUENCE [LARGE SCALE GENOMIC DNA]</scope>
    <source>
        <strain evidence="3 6">NML 110608</strain>
    </source>
</reference>
<dbReference type="PIRSF" id="PIRSF000709">
    <property type="entry name" value="6PFK_2-Ptase"/>
    <property type="match status" value="1"/>
</dbReference>
<keyword evidence="3" id="KW-0378">Hydrolase</keyword>
<dbReference type="SMART" id="SM00855">
    <property type="entry name" value="PGAM"/>
    <property type="match status" value="1"/>
</dbReference>
<sequence length="199" mass="22965">MNLLFTRHGETDWNVQKRIQGSTDTDLNENGRMQAVRLARQLETNRIRPERIFTSPLKRACQTARIISEKLNTECIVRDGLEEINFGLWEGLTWTQVEEQYPEEFTAWYENRRYQKTPMGESYQDLLDRLLPSLRSLVEEEAEAVGSGSSSHSIVLVTHSAVIMSLMAYLNNTPFNQMVSHYKLNNTGIVQIKGERLLT</sequence>
<dbReference type="PATRIC" id="fig|1432052.4.peg.2128"/>
<accession>A0A1E3ABM5</accession>
<dbReference type="SUPFAM" id="SSF53254">
    <property type="entry name" value="Phosphoglycerate mutase-like"/>
    <property type="match status" value="1"/>
</dbReference>
<dbReference type="EC" id="3.1.3.-" evidence="3"/>
<dbReference type="CDD" id="cd07067">
    <property type="entry name" value="HP_PGM_like"/>
    <property type="match status" value="1"/>
</dbReference>
<dbReference type="Pfam" id="PF00300">
    <property type="entry name" value="His_Phos_1"/>
    <property type="match status" value="1"/>
</dbReference>
<dbReference type="PANTHER" id="PTHR48100">
    <property type="entry name" value="BROAD-SPECIFICITY PHOSPHATASE YOR283W-RELATED"/>
    <property type="match status" value="1"/>
</dbReference>
<dbReference type="EMBL" id="MEHD01000025">
    <property type="protein sequence ID" value="ODR54869.1"/>
    <property type="molecule type" value="Genomic_DNA"/>
</dbReference>
<dbReference type="PANTHER" id="PTHR48100:SF1">
    <property type="entry name" value="HISTIDINE PHOSPHATASE FAMILY PROTEIN-RELATED"/>
    <property type="match status" value="1"/>
</dbReference>
<evidence type="ECO:0000256" key="2">
    <source>
        <dbReference type="PIRSR" id="PIRSR613078-2"/>
    </source>
</evidence>
<evidence type="ECO:0000256" key="1">
    <source>
        <dbReference type="PIRSR" id="PIRSR613078-1"/>
    </source>
</evidence>
<gene>
    <name evidence="3" type="primary">gpgP</name>
    <name evidence="4" type="ORF">BEI59_13975</name>
    <name evidence="3" type="ORF">BEI61_01908</name>
    <name evidence="5" type="ORF">BEI63_16200</name>
</gene>
<comment type="caution">
    <text evidence="3">The sequence shown here is derived from an EMBL/GenBank/DDBJ whole genome shotgun (WGS) entry which is preliminary data.</text>
</comment>
<reference evidence="4 7" key="3">
    <citation type="submission" date="2016-08" db="EMBL/GenBank/DDBJ databases">
        <authorList>
            <person name="Seilhamer J.J."/>
        </authorList>
    </citation>
    <scope>NUCLEOTIDE SEQUENCE [LARGE SCALE GENOMIC DNA]</scope>
    <source>
        <strain evidence="4 7">NML150140-1</strain>
    </source>
</reference>
<organism evidence="3 6">
    <name type="scientific">Eisenbergiella tayi</name>
    <dbReference type="NCBI Taxonomy" id="1432052"/>
    <lineage>
        <taxon>Bacteria</taxon>
        <taxon>Bacillati</taxon>
        <taxon>Bacillota</taxon>
        <taxon>Clostridia</taxon>
        <taxon>Lachnospirales</taxon>
        <taxon>Lachnospiraceae</taxon>
        <taxon>Eisenbergiella</taxon>
    </lineage>
</organism>
<name>A0A1E3ABM5_9FIRM</name>
<dbReference type="OrthoDB" id="9781415at2"/>
<dbReference type="Proteomes" id="UP000094869">
    <property type="component" value="Unassembled WGS sequence"/>
</dbReference>
<dbReference type="Gene3D" id="3.40.50.1240">
    <property type="entry name" value="Phosphoglycerate mutase-like"/>
    <property type="match status" value="1"/>
</dbReference>
<feature type="binding site" evidence="2">
    <location>
        <begin position="7"/>
        <end position="14"/>
    </location>
    <ligand>
        <name>substrate</name>
    </ligand>
</feature>
<evidence type="ECO:0000313" key="8">
    <source>
        <dbReference type="Proteomes" id="UP000094869"/>
    </source>
</evidence>
<feature type="binding site" evidence="2">
    <location>
        <position position="59"/>
    </location>
    <ligand>
        <name>substrate</name>
    </ligand>
</feature>
<feature type="active site" description="Proton donor/acceptor" evidence="1">
    <location>
        <position position="83"/>
    </location>
</feature>
<dbReference type="EMBL" id="MCGH01000002">
    <property type="protein sequence ID" value="ODM06019.1"/>
    <property type="molecule type" value="Genomic_DNA"/>
</dbReference>
<evidence type="ECO:0000313" key="3">
    <source>
        <dbReference type="EMBL" id="ODM06019.1"/>
    </source>
</evidence>
<dbReference type="RefSeq" id="WP_069153389.1">
    <property type="nucleotide sequence ID" value="NZ_DAWDRA010000595.1"/>
</dbReference>
<evidence type="ECO:0000313" key="4">
    <source>
        <dbReference type="EMBL" id="ODR51463.1"/>
    </source>
</evidence>
<dbReference type="GO" id="GO:0005737">
    <property type="term" value="C:cytoplasm"/>
    <property type="evidence" value="ECO:0007669"/>
    <property type="project" value="TreeGrafter"/>
</dbReference>
<dbReference type="EMBL" id="MEHA01000009">
    <property type="protein sequence ID" value="ODR51463.1"/>
    <property type="molecule type" value="Genomic_DNA"/>
</dbReference>
<dbReference type="AlphaFoldDB" id="A0A1E3ABM5"/>
<reference evidence="5 8" key="2">
    <citation type="submission" date="2016-08" db="EMBL/GenBank/DDBJ databases">
        <title>Characterization of Isolates of Eisenbergiella tayi Derived from Blood Cultures, Using Whole Genome Sequencing.</title>
        <authorList>
            <person name="Bernier A.-M."/>
            <person name="Burdz T."/>
            <person name="Wiebe D."/>
            <person name="Bernard K."/>
        </authorList>
    </citation>
    <scope>NUCLEOTIDE SEQUENCE [LARGE SCALE GENOMIC DNA]</scope>
    <source>
        <strain evidence="5 8">NML120146</strain>
    </source>
</reference>
<keyword evidence="8" id="KW-1185">Reference proteome</keyword>
<evidence type="ECO:0000313" key="5">
    <source>
        <dbReference type="EMBL" id="ODR54869.1"/>
    </source>
</evidence>
<evidence type="ECO:0000313" key="6">
    <source>
        <dbReference type="Proteomes" id="UP000094067"/>
    </source>
</evidence>
<dbReference type="Proteomes" id="UP000094067">
    <property type="component" value="Unassembled WGS sequence"/>
</dbReference>
<evidence type="ECO:0000313" key="7">
    <source>
        <dbReference type="Proteomes" id="UP000094271"/>
    </source>
</evidence>
<feature type="active site" description="Tele-phosphohistidine intermediate" evidence="1">
    <location>
        <position position="8"/>
    </location>
</feature>
<dbReference type="InterPro" id="IPR029033">
    <property type="entry name" value="His_PPase_superfam"/>
</dbReference>
<dbReference type="InterPro" id="IPR050275">
    <property type="entry name" value="PGM_Phosphatase"/>
</dbReference>
<dbReference type="InterPro" id="IPR013078">
    <property type="entry name" value="His_Pase_superF_clade-1"/>
</dbReference>
<protein>
    <submittedName>
        <fullName evidence="3">Glucosyl-3-phosphoglycerate phosphatase</fullName>
        <ecNumber evidence="3">3.1.3.-</ecNumber>
    </submittedName>
    <submittedName>
        <fullName evidence="4">Phosphoglycerate mutase</fullName>
    </submittedName>
</protein>
<dbReference type="Proteomes" id="UP000094271">
    <property type="component" value="Unassembled WGS sequence"/>
</dbReference>
<dbReference type="GO" id="GO:0016791">
    <property type="term" value="F:phosphatase activity"/>
    <property type="evidence" value="ECO:0007669"/>
    <property type="project" value="TreeGrafter"/>
</dbReference>
<proteinExistence type="predicted"/>